<feature type="region of interest" description="Disordered" evidence="2">
    <location>
        <begin position="370"/>
        <end position="488"/>
    </location>
</feature>
<accession>A0A0R2FUP8</accession>
<dbReference type="EMBL" id="JQAT01000002">
    <property type="protein sequence ID" value="KRN28956.1"/>
    <property type="molecule type" value="Genomic_DNA"/>
</dbReference>
<dbReference type="RefSeq" id="WP_057768897.1">
    <property type="nucleotide sequence ID" value="NZ_JQAT01000002.1"/>
</dbReference>
<feature type="compositionally biased region" description="Polar residues" evidence="2">
    <location>
        <begin position="370"/>
        <end position="383"/>
    </location>
</feature>
<keyword evidence="1" id="KW-0238">DNA-binding</keyword>
<dbReference type="OrthoDB" id="4278026at2"/>
<name>A0A0R2FUP8_9LACO</name>
<proteinExistence type="predicted"/>
<comment type="caution">
    <text evidence="4">The sequence shown here is derived from an EMBL/GenBank/DDBJ whole genome shotgun (WGS) entry which is preliminary data.</text>
</comment>
<sequence length="632" mass="71074">MANKIKHIVGIDLGTNYVMTCIDEQGHSLFISGIQLRQAQVEEFRRFHRQHKLSAEQRKYDQQKRELIIRTALKTLFNHYPKETLFVVENLAGQQRIAAAAHRRPQFALRFPYLHIALELQLMKRAPSHGSQVWFINPRETSHRCPRCHYINKANRESAEHLFICKNCGFEANDDLTAAINIFQEGKSAFMAASKQTTSLQKNYANKYNDQLRLEVSEDREQLSLSITDAAKQTTVTGTLGRSNVGKLMEMLREPATDAISYFYQQHYAFFITKLGRQILLGVGPFTGAPTVDKLDKAAVYVVNTIQQRGLGKILEQANEQMNAGKKQIRQNFGVQKTAKKTTLAKLQEILDAKEAARKAAKNVTTLNGEQMRNAAKKQQTNPELKKADQQVQKLQKQPEKQNSATAKRMRQIESQTEKKAAQNRAIQKAQQKDKAAKERDHKQVTEATEAARHNQEVADLFKPESLKPEPKQPASAAAKPTETKIPTDVSSQFNDWLQQQSFAPAPSSAAPAPQSSADQQFNQILGKLVQQSATSAASGKQSAWMTQQDHSLDQLLNEAIRQYAGANQQQAQTVQPARPANDLANVLPAQVYRDYLLGGAMQNLVQYGTNQDKALLDQAIQQLQELRQNIQ</sequence>
<organism evidence="4 7">
    <name type="scientific">Lactobacillus selangorensis</name>
    <dbReference type="NCBI Taxonomy" id="81857"/>
    <lineage>
        <taxon>Bacteria</taxon>
        <taxon>Bacillati</taxon>
        <taxon>Bacillota</taxon>
        <taxon>Bacilli</taxon>
        <taxon>Lactobacillales</taxon>
        <taxon>Lactobacillaceae</taxon>
        <taxon>Lactobacillus</taxon>
    </lineage>
</organism>
<dbReference type="Pfam" id="PF07282">
    <property type="entry name" value="Cas12f1-like_TNB"/>
    <property type="match status" value="1"/>
</dbReference>
<reference evidence="6 7" key="1">
    <citation type="journal article" date="2015" name="Genome Announc.">
        <title>Expanding the biotechnology potential of lactobacilli through comparative genomics of 213 strains and associated genera.</title>
        <authorList>
            <person name="Sun Z."/>
            <person name="Harris H.M."/>
            <person name="McCann A."/>
            <person name="Guo C."/>
            <person name="Argimon S."/>
            <person name="Zhang W."/>
            <person name="Yang X."/>
            <person name="Jeffery I.B."/>
            <person name="Cooney J.C."/>
            <person name="Kagawa T.F."/>
            <person name="Liu W."/>
            <person name="Song Y."/>
            <person name="Salvetti E."/>
            <person name="Wrobel A."/>
            <person name="Rasinkangas P."/>
            <person name="Parkhill J."/>
            <person name="Rea M.C."/>
            <person name="O'Sullivan O."/>
            <person name="Ritari J."/>
            <person name="Douillard F.P."/>
            <person name="Paul Ross R."/>
            <person name="Yang R."/>
            <person name="Briner A.E."/>
            <person name="Felis G.E."/>
            <person name="de Vos W.M."/>
            <person name="Barrangou R."/>
            <person name="Klaenhammer T.R."/>
            <person name="Caufield P.W."/>
            <person name="Cui Y."/>
            <person name="Zhang H."/>
            <person name="O'Toole P.W."/>
        </authorList>
    </citation>
    <scope>NUCLEOTIDE SEQUENCE [LARGE SCALE GENOMIC DNA]</scope>
    <source>
        <strain evidence="4 7">ATCC BAA-66</strain>
        <strain evidence="5 6">DSM 13344</strain>
    </source>
</reference>
<evidence type="ECO:0000256" key="1">
    <source>
        <dbReference type="ARBA" id="ARBA00023125"/>
    </source>
</evidence>
<dbReference type="PATRIC" id="fig|81857.3.peg.1174"/>
<dbReference type="Proteomes" id="UP000051751">
    <property type="component" value="Unassembled WGS sequence"/>
</dbReference>
<dbReference type="STRING" id="81857.IV38_GL001168"/>
<evidence type="ECO:0000313" key="7">
    <source>
        <dbReference type="Proteomes" id="UP000051751"/>
    </source>
</evidence>
<evidence type="ECO:0000256" key="2">
    <source>
        <dbReference type="SAM" id="MobiDB-lite"/>
    </source>
</evidence>
<dbReference type="InterPro" id="IPR010095">
    <property type="entry name" value="Cas12f1-like_TNB"/>
</dbReference>
<protein>
    <recommendedName>
        <fullName evidence="3">Cas12f1-like TNB domain-containing protein</fullName>
    </recommendedName>
</protein>
<evidence type="ECO:0000313" key="5">
    <source>
        <dbReference type="EMBL" id="KRN32634.1"/>
    </source>
</evidence>
<feature type="compositionally biased region" description="Polar residues" evidence="2">
    <location>
        <begin position="390"/>
        <end position="406"/>
    </location>
</feature>
<dbReference type="Proteomes" id="UP000051645">
    <property type="component" value="Unassembled WGS sequence"/>
</dbReference>
<evidence type="ECO:0000259" key="3">
    <source>
        <dbReference type="Pfam" id="PF07282"/>
    </source>
</evidence>
<gene>
    <name evidence="4" type="ORF">IV38_GL001168</name>
    <name evidence="5" type="ORF">IV40_GL000685</name>
</gene>
<feature type="compositionally biased region" description="Basic and acidic residues" evidence="2">
    <location>
        <begin position="431"/>
        <end position="471"/>
    </location>
</feature>
<evidence type="ECO:0000313" key="4">
    <source>
        <dbReference type="EMBL" id="KRN28956.1"/>
    </source>
</evidence>
<keyword evidence="6" id="KW-1185">Reference proteome</keyword>
<dbReference type="GO" id="GO:0003677">
    <property type="term" value="F:DNA binding"/>
    <property type="evidence" value="ECO:0007669"/>
    <property type="project" value="UniProtKB-KW"/>
</dbReference>
<evidence type="ECO:0000313" key="6">
    <source>
        <dbReference type="Proteomes" id="UP000051645"/>
    </source>
</evidence>
<dbReference type="AlphaFoldDB" id="A0A0R2FUP8"/>
<dbReference type="EMBL" id="JQAZ01000002">
    <property type="protein sequence ID" value="KRN32634.1"/>
    <property type="molecule type" value="Genomic_DNA"/>
</dbReference>
<feature type="domain" description="Cas12f1-like TNB" evidence="3">
    <location>
        <begin position="121"/>
        <end position="182"/>
    </location>
</feature>